<comment type="caution">
    <text evidence="7">The sequence shown here is derived from an EMBL/GenBank/DDBJ whole genome shotgun (WGS) entry which is preliminary data.</text>
</comment>
<dbReference type="GO" id="GO:0005829">
    <property type="term" value="C:cytosol"/>
    <property type="evidence" value="ECO:0007669"/>
    <property type="project" value="TreeGrafter"/>
</dbReference>
<dbReference type="PANTHER" id="PTHR10996">
    <property type="entry name" value="2-HYDROXYACID DEHYDROGENASE-RELATED"/>
    <property type="match status" value="1"/>
</dbReference>
<dbReference type="Gene3D" id="3.40.50.720">
    <property type="entry name" value="NAD(P)-binding Rossmann-like Domain"/>
    <property type="match status" value="2"/>
</dbReference>
<keyword evidence="3" id="KW-0520">NAD</keyword>
<evidence type="ECO:0000259" key="6">
    <source>
        <dbReference type="Pfam" id="PF02826"/>
    </source>
</evidence>
<reference evidence="7 8" key="1">
    <citation type="submission" date="2019-11" db="EMBL/GenBank/DDBJ databases">
        <authorList>
            <person name="Dong K."/>
        </authorList>
    </citation>
    <scope>NUCLEOTIDE SEQUENCE [LARGE SCALE GENOMIC DNA]</scope>
    <source>
        <strain evidence="7 8">NBRC 111993</strain>
    </source>
</reference>
<name>A0A6L6JAQ2_9RHOB</name>
<evidence type="ECO:0000313" key="7">
    <source>
        <dbReference type="EMBL" id="MTH78198.1"/>
    </source>
</evidence>
<keyword evidence="1" id="KW-0521">NADP</keyword>
<evidence type="ECO:0000256" key="1">
    <source>
        <dbReference type="ARBA" id="ARBA00022857"/>
    </source>
</evidence>
<dbReference type="InterPro" id="IPR050223">
    <property type="entry name" value="D-isomer_2-hydroxyacid_DH"/>
</dbReference>
<dbReference type="OrthoDB" id="9793626at2"/>
<evidence type="ECO:0000256" key="4">
    <source>
        <dbReference type="RuleBase" id="RU003719"/>
    </source>
</evidence>
<evidence type="ECO:0000313" key="8">
    <source>
        <dbReference type="Proteomes" id="UP000478183"/>
    </source>
</evidence>
<organism evidence="7 8">
    <name type="scientific">Paracoccus aestuariivivens</name>
    <dbReference type="NCBI Taxonomy" id="1820333"/>
    <lineage>
        <taxon>Bacteria</taxon>
        <taxon>Pseudomonadati</taxon>
        <taxon>Pseudomonadota</taxon>
        <taxon>Alphaproteobacteria</taxon>
        <taxon>Rhodobacterales</taxon>
        <taxon>Paracoccaceae</taxon>
        <taxon>Paracoccus</taxon>
    </lineage>
</organism>
<accession>A0A6L6JAQ2</accession>
<dbReference type="GO" id="GO:0051287">
    <property type="term" value="F:NAD binding"/>
    <property type="evidence" value="ECO:0007669"/>
    <property type="project" value="InterPro"/>
</dbReference>
<evidence type="ECO:0000259" key="5">
    <source>
        <dbReference type="Pfam" id="PF00389"/>
    </source>
</evidence>
<dbReference type="InterPro" id="IPR036291">
    <property type="entry name" value="NAD(P)-bd_dom_sf"/>
</dbReference>
<comment type="similarity">
    <text evidence="4">Belongs to the D-isomer specific 2-hydroxyacid dehydrogenase family.</text>
</comment>
<dbReference type="InterPro" id="IPR006140">
    <property type="entry name" value="D-isomer_DH_NAD-bd"/>
</dbReference>
<dbReference type="InterPro" id="IPR006139">
    <property type="entry name" value="D-isomer_2_OHA_DH_cat_dom"/>
</dbReference>
<feature type="domain" description="D-isomer specific 2-hydroxyacid dehydrogenase NAD-binding" evidence="6">
    <location>
        <begin position="107"/>
        <end position="281"/>
    </location>
</feature>
<dbReference type="Proteomes" id="UP000478183">
    <property type="component" value="Unassembled WGS sequence"/>
</dbReference>
<keyword evidence="8" id="KW-1185">Reference proteome</keyword>
<dbReference type="Pfam" id="PF00389">
    <property type="entry name" value="2-Hacid_dh"/>
    <property type="match status" value="1"/>
</dbReference>
<dbReference type="Pfam" id="PF02826">
    <property type="entry name" value="2-Hacid_dh_C"/>
    <property type="match status" value="1"/>
</dbReference>
<dbReference type="RefSeq" id="WP_155095558.1">
    <property type="nucleotide sequence ID" value="NZ_WMIE01000005.1"/>
</dbReference>
<feature type="domain" description="D-isomer specific 2-hydroxyacid dehydrogenase catalytic" evidence="5">
    <location>
        <begin position="12"/>
        <end position="313"/>
    </location>
</feature>
<dbReference type="FunFam" id="3.40.50.720:FF:000213">
    <property type="entry name" value="Putative 2-hydroxyacid dehydrogenase"/>
    <property type="match status" value="1"/>
</dbReference>
<dbReference type="PANTHER" id="PTHR10996:SF178">
    <property type="entry name" value="2-HYDROXYACID DEHYDROGENASE YGL185C-RELATED"/>
    <property type="match status" value="1"/>
</dbReference>
<dbReference type="EMBL" id="WMIE01000005">
    <property type="protein sequence ID" value="MTH78198.1"/>
    <property type="molecule type" value="Genomic_DNA"/>
</dbReference>
<protein>
    <submittedName>
        <fullName evidence="7">2-hydroxyacid dehydrogenase</fullName>
    </submittedName>
</protein>
<gene>
    <name evidence="7" type="ORF">GL286_10690</name>
</gene>
<dbReference type="GO" id="GO:0030267">
    <property type="term" value="F:glyoxylate reductase (NADPH) activity"/>
    <property type="evidence" value="ECO:0007669"/>
    <property type="project" value="TreeGrafter"/>
</dbReference>
<dbReference type="CDD" id="cd12156">
    <property type="entry name" value="HPPR"/>
    <property type="match status" value="1"/>
</dbReference>
<dbReference type="AlphaFoldDB" id="A0A6L6JAQ2"/>
<keyword evidence="2 4" id="KW-0560">Oxidoreductase</keyword>
<evidence type="ECO:0000256" key="3">
    <source>
        <dbReference type="ARBA" id="ARBA00023027"/>
    </source>
</evidence>
<dbReference type="GO" id="GO:0016618">
    <property type="term" value="F:hydroxypyruvate reductase [NAD(P)H] activity"/>
    <property type="evidence" value="ECO:0007669"/>
    <property type="project" value="TreeGrafter"/>
</dbReference>
<dbReference type="SUPFAM" id="SSF52283">
    <property type="entry name" value="Formate/glycerate dehydrogenase catalytic domain-like"/>
    <property type="match status" value="1"/>
</dbReference>
<dbReference type="SUPFAM" id="SSF51735">
    <property type="entry name" value="NAD(P)-binding Rossmann-fold domains"/>
    <property type="match status" value="1"/>
</dbReference>
<proteinExistence type="inferred from homology"/>
<evidence type="ECO:0000256" key="2">
    <source>
        <dbReference type="ARBA" id="ARBA00023002"/>
    </source>
</evidence>
<sequence>MNKVLAVGQYSETDVDALSREFDAAPMSELSRIAELTVADRAGVSALAYKGHHPLDGAVMDLLPDLKLIANFGVGYDAINVADASARGIKVTNTPNVLNDDVADLAVALLIMESRKLTASEAWMRDGKWPVEGAYPLARKMSGRKVGVLGMGRIGREIADRLAAFKCEIHYQSRSRKEAPEGWTYHSDPVELARAVDDLVIAVVGGPETEGFVSAAVIDALGQDGIIVNIARGSVIDEAAMLDALEQGRLRGAGLDVFRNEPSVDARFMALPNATILPHVGSATVETRAAMGDLQRQNVRAHLAGQPLVTPVN</sequence>